<name>A0ABD1TPK0_9LAMI</name>
<accession>A0ABD1TPK0</accession>
<feature type="region of interest" description="Disordered" evidence="1">
    <location>
        <begin position="68"/>
        <end position="96"/>
    </location>
</feature>
<reference evidence="3" key="1">
    <citation type="submission" date="2024-07" db="EMBL/GenBank/DDBJ databases">
        <title>Two chromosome-level genome assemblies of Korean endemic species Abeliophyllum distichum and Forsythia ovata (Oleaceae).</title>
        <authorList>
            <person name="Jang H."/>
        </authorList>
    </citation>
    <scope>NUCLEOTIDE SEQUENCE [LARGE SCALE GENOMIC DNA]</scope>
</reference>
<proteinExistence type="predicted"/>
<dbReference type="AlphaFoldDB" id="A0ABD1TPK0"/>
<gene>
    <name evidence="2" type="ORF">Fot_28634</name>
</gene>
<comment type="caution">
    <text evidence="2">The sequence shown here is derived from an EMBL/GenBank/DDBJ whole genome shotgun (WGS) entry which is preliminary data.</text>
</comment>
<evidence type="ECO:0000313" key="2">
    <source>
        <dbReference type="EMBL" id="KAL2514663.1"/>
    </source>
</evidence>
<evidence type="ECO:0000313" key="3">
    <source>
        <dbReference type="Proteomes" id="UP001604277"/>
    </source>
</evidence>
<sequence>MVSSFSFILLAPEMTSGVPSILFFMGPVSPSKIFGRPGKRKTAANSKEELFAPGKGMDGAGGFRITRRGYRDPTLETEDRTPNDRGASRTPIPPAGRHEYINIGSHWDELDPMILGRLLAPAAIAVASVHKYWTSAFGKATDDAELPELLKLAEMYTLRSHVLKCELYKNSGDEG</sequence>
<dbReference type="EMBL" id="JBFOLJ010000008">
    <property type="protein sequence ID" value="KAL2514663.1"/>
    <property type="molecule type" value="Genomic_DNA"/>
</dbReference>
<feature type="compositionally biased region" description="Basic and acidic residues" evidence="1">
    <location>
        <begin position="69"/>
        <end position="87"/>
    </location>
</feature>
<keyword evidence="3" id="KW-1185">Reference proteome</keyword>
<protein>
    <submittedName>
        <fullName evidence="2">Uncharacterized protein</fullName>
    </submittedName>
</protein>
<dbReference type="Proteomes" id="UP001604277">
    <property type="component" value="Unassembled WGS sequence"/>
</dbReference>
<organism evidence="2 3">
    <name type="scientific">Forsythia ovata</name>
    <dbReference type="NCBI Taxonomy" id="205694"/>
    <lineage>
        <taxon>Eukaryota</taxon>
        <taxon>Viridiplantae</taxon>
        <taxon>Streptophyta</taxon>
        <taxon>Embryophyta</taxon>
        <taxon>Tracheophyta</taxon>
        <taxon>Spermatophyta</taxon>
        <taxon>Magnoliopsida</taxon>
        <taxon>eudicotyledons</taxon>
        <taxon>Gunneridae</taxon>
        <taxon>Pentapetalae</taxon>
        <taxon>asterids</taxon>
        <taxon>lamiids</taxon>
        <taxon>Lamiales</taxon>
        <taxon>Oleaceae</taxon>
        <taxon>Forsythieae</taxon>
        <taxon>Forsythia</taxon>
    </lineage>
</organism>
<evidence type="ECO:0000256" key="1">
    <source>
        <dbReference type="SAM" id="MobiDB-lite"/>
    </source>
</evidence>